<evidence type="ECO:0000256" key="4">
    <source>
        <dbReference type="ARBA" id="ARBA00023015"/>
    </source>
</evidence>
<protein>
    <recommendedName>
        <fullName evidence="3 9">Mediator of RNA polymerase II transcription subunit 16</fullName>
    </recommendedName>
    <alternativeName>
        <fullName evidence="8 9">Mediator complex subunit 16</fullName>
    </alternativeName>
</protein>
<comment type="function">
    <text evidence="9">Component of the Mediator complex, a coactivator involved in the regulated transcription of nearly all RNA polymerase II-dependent genes. Mediator functions as a bridge to convey information from gene-specific regulatory proteins to the basal RNA polymerase II transcription machinery. Mediator is recruited to promoters by direct interactions with regulatory proteins and serves as a scaffold for the assembly of a functional preinitiation complex with RNA polymerase II and the general transcription factors.</text>
</comment>
<evidence type="ECO:0000256" key="9">
    <source>
        <dbReference type="RuleBase" id="RU364149"/>
    </source>
</evidence>
<evidence type="ECO:0000256" key="5">
    <source>
        <dbReference type="ARBA" id="ARBA00023159"/>
    </source>
</evidence>
<name>A0AAN7T795_9EURO</name>
<comment type="subcellular location">
    <subcellularLocation>
        <location evidence="1 9">Nucleus</location>
    </subcellularLocation>
</comment>
<evidence type="ECO:0000256" key="2">
    <source>
        <dbReference type="ARBA" id="ARBA00006543"/>
    </source>
</evidence>
<keyword evidence="7 9" id="KW-0539">Nucleus</keyword>
<dbReference type="Pfam" id="PF11635">
    <property type="entry name" value="Med16_N"/>
    <property type="match status" value="1"/>
</dbReference>
<evidence type="ECO:0000313" key="11">
    <source>
        <dbReference type="EMBL" id="KAK5091009.1"/>
    </source>
</evidence>
<organism evidence="11 12">
    <name type="scientific">Lithohypha guttulata</name>
    <dbReference type="NCBI Taxonomy" id="1690604"/>
    <lineage>
        <taxon>Eukaryota</taxon>
        <taxon>Fungi</taxon>
        <taxon>Dikarya</taxon>
        <taxon>Ascomycota</taxon>
        <taxon>Pezizomycotina</taxon>
        <taxon>Eurotiomycetes</taxon>
        <taxon>Chaetothyriomycetidae</taxon>
        <taxon>Chaetothyriales</taxon>
        <taxon>Trichomeriaceae</taxon>
        <taxon>Lithohypha</taxon>
    </lineage>
</organism>
<reference evidence="11 12" key="1">
    <citation type="submission" date="2023-08" db="EMBL/GenBank/DDBJ databases">
        <title>Black Yeasts Isolated from many extreme environments.</title>
        <authorList>
            <person name="Coleine C."/>
            <person name="Stajich J.E."/>
            <person name="Selbmann L."/>
        </authorList>
    </citation>
    <scope>NUCLEOTIDE SEQUENCE [LARGE SCALE GENOMIC DNA]</scope>
    <source>
        <strain evidence="11 12">CCFEE 5910</strain>
    </source>
</reference>
<evidence type="ECO:0000256" key="1">
    <source>
        <dbReference type="ARBA" id="ARBA00004123"/>
    </source>
</evidence>
<dbReference type="InterPro" id="IPR021665">
    <property type="entry name" value="Mediator_Med16_N"/>
</dbReference>
<feature type="domain" description="Mediator complex subunit Med16 N-terminal" evidence="10">
    <location>
        <begin position="160"/>
        <end position="451"/>
    </location>
</feature>
<keyword evidence="6 9" id="KW-0804">Transcription</keyword>
<evidence type="ECO:0000256" key="3">
    <source>
        <dbReference type="ARBA" id="ARBA00019614"/>
    </source>
</evidence>
<comment type="similarity">
    <text evidence="2 9">Belongs to the Mediator complex subunit 16 family.</text>
</comment>
<dbReference type="PANTHER" id="PTHR13224:SF6">
    <property type="entry name" value="MEDIATOR OF RNA POLYMERASE II TRANSCRIPTION SUBUNIT 16"/>
    <property type="match status" value="1"/>
</dbReference>
<proteinExistence type="inferred from homology"/>
<dbReference type="InterPro" id="IPR048338">
    <property type="entry name" value="Mediator_Med16"/>
</dbReference>
<dbReference type="GO" id="GO:0016592">
    <property type="term" value="C:mediator complex"/>
    <property type="evidence" value="ECO:0007669"/>
    <property type="project" value="InterPro"/>
</dbReference>
<sequence>MDQAIEHAGDIDVETLFNEDNLNDAALAGGILSENGIPDGEDANFGHGPIQTEYQANLAVSGPLNRIAWGKSGIVARVVDSGTAVEVTAQRFDNETAAWTNLTPKRLEATFDDVVGLAWSSTGLDLAVAERRLGIHIVNVSPSALNRHVHGLHSLADTDTDTESNQPIGLLWLNLTRGERDKKKTVLENVKENGRWRHEHVEGAPFPPHILRGLCGVTRSGRFFMLFTRDASPYKTASLPLPIPPSSSIFTHAGICQTHEGRLLVALHDDRGHIGIYSVDPVFTQNESMPTLTAEVIHQNVSATPPYVNLQSESLTGFPEQRLLTHLHFLMESEYSWDHLLNKPHLGPKQPPTLIAVYSSYDNQKDAAGNHFFGTTLIKRWQFRKVQFERHPRFADGGAIAEPQTVPEPMADIILHKTVNNLQAIEPGNVLAITNMDGATSFYHADSFTPILADPKHLTVSNVGQVCLEYPHLTMSPVQCLSPHALVVAYINIEDKILFDNAKVRSTGAYSPHRRQLDPNDPQDDALIASYVLAFSRSCWNSATYDDILSSAQAAIPSSSLIHFRRQVFTTLFQPKTLVPGPGTVSELERIPHLVIVFKALSFHLGLFKLNEANTKHEKIAYLWAWTLLNLRWCIMVLGETYKSMQPQPQPQPNPLAKTQPAAQAIPPPLPPSFLELVHHNIDWIFSLYSCIFGTLLNVSDRVTNPAFFFPPTFAALLGDDLGTGTQGFVALLLTCNWSRSILLIGSRLLNACAVKAHLNVDFSSGKNAVGTIPGHLAGTTLGRVAKTIQSCCSRYGLTTKALEAILDQRFHPDYWQSDYAENRAILERQIEMIVTGELSEPYQGVMQKIVNECINGEQGLRAKGEIDRLRLSDEAPGPSLLFLNMDDMAFKQHNLAFSPDGLIGGGSRAQAGDFMSLETNENSITTSTLASDRKRKRKDLPSRVLYDVHKKLPLFGHESTTINPTPIGSLSLPRIASLETLKKAQLVGKHVHFSEFTLHANVIKTVPGTCPKVTERSILGKGRMKTRGQVEGAHAKSAEIDCAPSLD</sequence>
<evidence type="ECO:0000256" key="7">
    <source>
        <dbReference type="ARBA" id="ARBA00023242"/>
    </source>
</evidence>
<evidence type="ECO:0000256" key="8">
    <source>
        <dbReference type="ARBA" id="ARBA00032015"/>
    </source>
</evidence>
<dbReference type="PANTHER" id="PTHR13224">
    <property type="entry name" value="THYROID HORMONE RECEPTOR-ASSOCIATED PROTEIN-RELATED"/>
    <property type="match status" value="1"/>
</dbReference>
<keyword evidence="12" id="KW-1185">Reference proteome</keyword>
<comment type="subunit">
    <text evidence="9">Component of the Mediator complex.</text>
</comment>
<keyword evidence="4 9" id="KW-0805">Transcription regulation</keyword>
<dbReference type="GO" id="GO:0045893">
    <property type="term" value="P:positive regulation of DNA-templated transcription"/>
    <property type="evidence" value="ECO:0007669"/>
    <property type="project" value="TreeGrafter"/>
</dbReference>
<gene>
    <name evidence="11" type="primary">sin4</name>
    <name evidence="9" type="synonym">MED16</name>
    <name evidence="11" type="ORF">LTR05_001189</name>
</gene>
<dbReference type="Proteomes" id="UP001309876">
    <property type="component" value="Unassembled WGS sequence"/>
</dbReference>
<keyword evidence="5 9" id="KW-0010">Activator</keyword>
<dbReference type="AlphaFoldDB" id="A0AAN7T795"/>
<evidence type="ECO:0000313" key="12">
    <source>
        <dbReference type="Proteomes" id="UP001309876"/>
    </source>
</evidence>
<accession>A0AAN7T795</accession>
<evidence type="ECO:0000259" key="10">
    <source>
        <dbReference type="Pfam" id="PF11635"/>
    </source>
</evidence>
<evidence type="ECO:0000256" key="6">
    <source>
        <dbReference type="ARBA" id="ARBA00023163"/>
    </source>
</evidence>
<comment type="caution">
    <text evidence="11">The sequence shown here is derived from an EMBL/GenBank/DDBJ whole genome shotgun (WGS) entry which is preliminary data.</text>
</comment>
<dbReference type="EMBL" id="JAVRRJ010000001">
    <property type="protein sequence ID" value="KAK5091009.1"/>
    <property type="molecule type" value="Genomic_DNA"/>
</dbReference>